<name>R7SIG7_FOMME</name>
<dbReference type="GeneID" id="18681039"/>
<evidence type="ECO:0000313" key="3">
    <source>
        <dbReference type="Proteomes" id="UP000053630"/>
    </source>
</evidence>
<feature type="domain" description="DDE-1" evidence="1">
    <location>
        <begin position="35"/>
        <end position="116"/>
    </location>
</feature>
<dbReference type="EMBL" id="JH718799">
    <property type="protein sequence ID" value="EJC97384.1"/>
    <property type="molecule type" value="Genomic_DNA"/>
</dbReference>
<evidence type="ECO:0000313" key="2">
    <source>
        <dbReference type="EMBL" id="EJC97384.1"/>
    </source>
</evidence>
<gene>
    <name evidence="2" type="ORF">FOMMEDRAFT_99779</name>
</gene>
<dbReference type="OrthoDB" id="2917041at2759"/>
<organism evidence="2 3">
    <name type="scientific">Fomitiporia mediterranea (strain MF3/22)</name>
    <name type="common">Grapevine white-rot fungus</name>
    <dbReference type="NCBI Taxonomy" id="694068"/>
    <lineage>
        <taxon>Eukaryota</taxon>
        <taxon>Fungi</taxon>
        <taxon>Dikarya</taxon>
        <taxon>Basidiomycota</taxon>
        <taxon>Agaricomycotina</taxon>
        <taxon>Agaricomycetes</taxon>
        <taxon>Hymenochaetales</taxon>
        <taxon>Hymenochaetaceae</taxon>
        <taxon>Fomitiporia</taxon>
    </lineage>
</organism>
<accession>R7SIG7</accession>
<dbReference type="RefSeq" id="XP_007272353.1">
    <property type="nucleotide sequence ID" value="XM_007272291.1"/>
</dbReference>
<dbReference type="eggNOG" id="ENOG502RC5X">
    <property type="taxonomic scope" value="Eukaryota"/>
</dbReference>
<dbReference type="Proteomes" id="UP000053630">
    <property type="component" value="Unassembled WGS sequence"/>
</dbReference>
<reference evidence="3" key="1">
    <citation type="journal article" date="2012" name="Science">
        <title>The Paleozoic origin of enzymatic lignin decomposition reconstructed from 31 fungal genomes.</title>
        <authorList>
            <person name="Floudas D."/>
            <person name="Binder M."/>
            <person name="Riley R."/>
            <person name="Barry K."/>
            <person name="Blanchette R.A."/>
            <person name="Henrissat B."/>
            <person name="Martinez A.T."/>
            <person name="Otillar R."/>
            <person name="Spatafora J.W."/>
            <person name="Yadav J.S."/>
            <person name="Aerts A."/>
            <person name="Benoit I."/>
            <person name="Boyd A."/>
            <person name="Carlson A."/>
            <person name="Copeland A."/>
            <person name="Coutinho P.M."/>
            <person name="de Vries R.P."/>
            <person name="Ferreira P."/>
            <person name="Findley K."/>
            <person name="Foster B."/>
            <person name="Gaskell J."/>
            <person name="Glotzer D."/>
            <person name="Gorecki P."/>
            <person name="Heitman J."/>
            <person name="Hesse C."/>
            <person name="Hori C."/>
            <person name="Igarashi K."/>
            <person name="Jurgens J.A."/>
            <person name="Kallen N."/>
            <person name="Kersten P."/>
            <person name="Kohler A."/>
            <person name="Kuees U."/>
            <person name="Kumar T.K.A."/>
            <person name="Kuo A."/>
            <person name="LaButti K."/>
            <person name="Larrondo L.F."/>
            <person name="Lindquist E."/>
            <person name="Ling A."/>
            <person name="Lombard V."/>
            <person name="Lucas S."/>
            <person name="Lundell T."/>
            <person name="Martin R."/>
            <person name="McLaughlin D.J."/>
            <person name="Morgenstern I."/>
            <person name="Morin E."/>
            <person name="Murat C."/>
            <person name="Nagy L.G."/>
            <person name="Nolan M."/>
            <person name="Ohm R.A."/>
            <person name="Patyshakuliyeva A."/>
            <person name="Rokas A."/>
            <person name="Ruiz-Duenas F.J."/>
            <person name="Sabat G."/>
            <person name="Salamov A."/>
            <person name="Samejima M."/>
            <person name="Schmutz J."/>
            <person name="Slot J.C."/>
            <person name="St John F."/>
            <person name="Stenlid J."/>
            <person name="Sun H."/>
            <person name="Sun S."/>
            <person name="Syed K."/>
            <person name="Tsang A."/>
            <person name="Wiebenga A."/>
            <person name="Young D."/>
            <person name="Pisabarro A."/>
            <person name="Eastwood D.C."/>
            <person name="Martin F."/>
            <person name="Cullen D."/>
            <person name="Grigoriev I.V."/>
            <person name="Hibbett D.S."/>
        </authorList>
    </citation>
    <scope>NUCLEOTIDE SEQUENCE [LARGE SCALE GENOMIC DNA]</scope>
    <source>
        <strain evidence="3">MF3/22</strain>
    </source>
</reference>
<sequence>MDKTGFSSTNDTVKQVIRVRGKKIQYKSRGRNQENITTIVTICTDRTYTKPVTIFKGYSVWSKWTENNIADVRYVPILLHKLLLNKSNRFTSSLNGWTDCKIVLDWFTNYFEPETREKAHGHT</sequence>
<dbReference type="AlphaFoldDB" id="R7SIG7"/>
<evidence type="ECO:0000259" key="1">
    <source>
        <dbReference type="Pfam" id="PF03184"/>
    </source>
</evidence>
<keyword evidence="3" id="KW-1185">Reference proteome</keyword>
<proteinExistence type="predicted"/>
<dbReference type="Pfam" id="PF03184">
    <property type="entry name" value="DDE_1"/>
    <property type="match status" value="1"/>
</dbReference>
<dbReference type="KEGG" id="fme:FOMMEDRAFT_99779"/>
<dbReference type="GO" id="GO:0003676">
    <property type="term" value="F:nucleic acid binding"/>
    <property type="evidence" value="ECO:0007669"/>
    <property type="project" value="InterPro"/>
</dbReference>
<dbReference type="InterPro" id="IPR004875">
    <property type="entry name" value="DDE_SF_endonuclease_dom"/>
</dbReference>
<protein>
    <recommendedName>
        <fullName evidence="1">DDE-1 domain-containing protein</fullName>
    </recommendedName>
</protein>